<accession>A0A1F4VQA0</accession>
<keyword evidence="1" id="KW-0472">Membrane</keyword>
<organism evidence="2 3">
    <name type="scientific">candidate division WWE3 bacterium RIFCSPLOWO2_01_FULL_42_11</name>
    <dbReference type="NCBI Taxonomy" id="1802627"/>
    <lineage>
        <taxon>Bacteria</taxon>
        <taxon>Katanobacteria</taxon>
    </lineage>
</organism>
<reference evidence="2 3" key="1">
    <citation type="journal article" date="2016" name="Nat. Commun.">
        <title>Thousands of microbial genomes shed light on interconnected biogeochemical processes in an aquifer system.</title>
        <authorList>
            <person name="Anantharaman K."/>
            <person name="Brown C.T."/>
            <person name="Hug L.A."/>
            <person name="Sharon I."/>
            <person name="Castelle C.J."/>
            <person name="Probst A.J."/>
            <person name="Thomas B.C."/>
            <person name="Singh A."/>
            <person name="Wilkins M.J."/>
            <person name="Karaoz U."/>
            <person name="Brodie E.L."/>
            <person name="Williams K.H."/>
            <person name="Hubbard S.S."/>
            <person name="Banfield J.F."/>
        </authorList>
    </citation>
    <scope>NUCLEOTIDE SEQUENCE [LARGE SCALE GENOMIC DNA]</scope>
</reference>
<evidence type="ECO:0000313" key="2">
    <source>
        <dbReference type="EMBL" id="OGC59309.1"/>
    </source>
</evidence>
<evidence type="ECO:0000313" key="3">
    <source>
        <dbReference type="Proteomes" id="UP000178964"/>
    </source>
</evidence>
<evidence type="ECO:0000256" key="1">
    <source>
        <dbReference type="SAM" id="Phobius"/>
    </source>
</evidence>
<dbReference type="AlphaFoldDB" id="A0A1F4VQA0"/>
<feature type="transmembrane region" description="Helical" evidence="1">
    <location>
        <begin position="7"/>
        <end position="27"/>
    </location>
</feature>
<sequence>MSEFLQGYLANVVVVVLGIGICVWGGLVDGETGAKVQRIALSILLGLINLTLAAKLQVIILELDRLSPK</sequence>
<dbReference type="Proteomes" id="UP000178964">
    <property type="component" value="Unassembled WGS sequence"/>
</dbReference>
<name>A0A1F4VQA0_UNCKA</name>
<gene>
    <name evidence="2" type="ORF">A3A70_02605</name>
</gene>
<dbReference type="EMBL" id="MEVK01000018">
    <property type="protein sequence ID" value="OGC59309.1"/>
    <property type="molecule type" value="Genomic_DNA"/>
</dbReference>
<protein>
    <submittedName>
        <fullName evidence="2">Uncharacterized protein</fullName>
    </submittedName>
</protein>
<keyword evidence="1" id="KW-1133">Transmembrane helix</keyword>
<keyword evidence="1" id="KW-0812">Transmembrane</keyword>
<feature type="transmembrane region" description="Helical" evidence="1">
    <location>
        <begin position="39"/>
        <end position="61"/>
    </location>
</feature>
<proteinExistence type="predicted"/>
<comment type="caution">
    <text evidence="2">The sequence shown here is derived from an EMBL/GenBank/DDBJ whole genome shotgun (WGS) entry which is preliminary data.</text>
</comment>
<dbReference type="STRING" id="1802627.A3A70_02605"/>